<dbReference type="Proteomes" id="UP000824890">
    <property type="component" value="Unassembled WGS sequence"/>
</dbReference>
<evidence type="ECO:0000256" key="2">
    <source>
        <dbReference type="SAM" id="MobiDB-lite"/>
    </source>
</evidence>
<feature type="compositionally biased region" description="Basic and acidic residues" evidence="2">
    <location>
        <begin position="734"/>
        <end position="748"/>
    </location>
</feature>
<keyword evidence="4" id="KW-1185">Reference proteome</keyword>
<name>A0ABQ7YJR2_BRANA</name>
<feature type="coiled-coil region" evidence="1">
    <location>
        <begin position="650"/>
        <end position="677"/>
    </location>
</feature>
<dbReference type="PANTHER" id="PTHR31099:SF49">
    <property type="entry name" value="MYOSIN HEAVY CHAIN-LIKE PROTEIN"/>
    <property type="match status" value="1"/>
</dbReference>
<dbReference type="PANTHER" id="PTHR31099">
    <property type="entry name" value="OS06G0165300 PROTEIN"/>
    <property type="match status" value="1"/>
</dbReference>
<dbReference type="EMBL" id="JAGKQM010000017">
    <property type="protein sequence ID" value="KAH0868019.1"/>
    <property type="molecule type" value="Genomic_DNA"/>
</dbReference>
<gene>
    <name evidence="3" type="ORF">HID58_075041</name>
</gene>
<accession>A0ABQ7YJR2</accession>
<feature type="region of interest" description="Disordered" evidence="2">
    <location>
        <begin position="727"/>
        <end position="758"/>
    </location>
</feature>
<comment type="caution">
    <text evidence="3">The sequence shown here is derived from an EMBL/GenBank/DDBJ whole genome shotgun (WGS) entry which is preliminary data.</text>
</comment>
<proteinExistence type="predicted"/>
<evidence type="ECO:0000256" key="1">
    <source>
        <dbReference type="SAM" id="Coils"/>
    </source>
</evidence>
<protein>
    <submittedName>
        <fullName evidence="3">Uncharacterized protein</fullName>
    </submittedName>
</protein>
<organism evidence="3 4">
    <name type="scientific">Brassica napus</name>
    <name type="common">Rape</name>
    <dbReference type="NCBI Taxonomy" id="3708"/>
    <lineage>
        <taxon>Eukaryota</taxon>
        <taxon>Viridiplantae</taxon>
        <taxon>Streptophyta</taxon>
        <taxon>Embryophyta</taxon>
        <taxon>Tracheophyta</taxon>
        <taxon>Spermatophyta</taxon>
        <taxon>Magnoliopsida</taxon>
        <taxon>eudicotyledons</taxon>
        <taxon>Gunneridae</taxon>
        <taxon>Pentapetalae</taxon>
        <taxon>rosids</taxon>
        <taxon>malvids</taxon>
        <taxon>Brassicales</taxon>
        <taxon>Brassicaceae</taxon>
        <taxon>Brassiceae</taxon>
        <taxon>Brassica</taxon>
    </lineage>
</organism>
<keyword evidence="1" id="KW-0175">Coiled coil</keyword>
<reference evidence="3 4" key="1">
    <citation type="submission" date="2021-05" db="EMBL/GenBank/DDBJ databases">
        <title>Genome Assembly of Synthetic Allotetraploid Brassica napus Reveals Homoeologous Exchanges between Subgenomes.</title>
        <authorList>
            <person name="Davis J.T."/>
        </authorList>
    </citation>
    <scope>NUCLEOTIDE SEQUENCE [LARGE SCALE GENOMIC DNA]</scope>
    <source>
        <strain evidence="4">cv. Da-Ae</strain>
        <tissue evidence="3">Seedling</tissue>
    </source>
</reference>
<evidence type="ECO:0000313" key="4">
    <source>
        <dbReference type="Proteomes" id="UP000824890"/>
    </source>
</evidence>
<sequence>MEGSPYRKSSISWKGGLSLGLVPGFLLAGTWSVPLSGARGSGSCPEAGGNDTGVFFSNSLSLIARFRHRTQSITNALKSTGVAHSQQAPLRQDSALSVSLSLVPLKPELILSQGKDWFHLIWLEPNTSVLNFLKMTRLERVLVRENRSLRYALESLGPEKKRKRPPIPRDSLSRMDSLFDACKASLGFSVLSLRFCRQTFSVSFSLATKISRDLHISVRVFTPHAEWGLSPDSSSIGSRVRSSKVKDAVAPSVSIDSSDSSLDLTAEVEDPKAIVAQNVSPVAEGNRYPPIGPPSVIGVEDVADWRMKYNLPADVIIRVSGPEDRVSDFGVDEVPVYEGYFESGFMDRVPSLVAKISETLEIYPGQLNPPAWRTLIALQNLGDLQGLVIGVAEVLCSYYVSPLSGAEWRYYLRPRGKEPPVREIPKRERKHLPRVDYSSGRETIEWVLRLPIERRQIPFLVSKAALMRCSIWGEMSGSKRDEALAEYKKDLEVMSARKSAPKRTAFVDDDEVQFLRSSKRLTVAATALSSSKKKSKASGSSPSASYDWTTVLTKLNTKVFPSTPVLFALEEDSSVAIQSLQGDLLQVASQLFHLGERMVGAASTKAEMDALASQLREEKDVALAKDKEIRALRLKVRNQEEVGALEATENVSLRGQLKNREEDLNDLKDTAETFEAEKAMAVNGAMFVARWELMREWLNGQTDSWDPANILEQYKMVKITEAELLGLPTPSFEGEPKVPGDMEAEKAPEPTADDPPTS</sequence>
<evidence type="ECO:0000313" key="3">
    <source>
        <dbReference type="EMBL" id="KAH0868019.1"/>
    </source>
</evidence>